<feature type="region of interest" description="Disordered" evidence="1">
    <location>
        <begin position="19"/>
        <end position="42"/>
    </location>
</feature>
<accession>A0A2P5DL82</accession>
<sequence length="341" mass="38108">MIQPQVPASPQHSIHIKQQEFERSGRNPPVYSPAAPHDVDRPVEHRQPLLQRHVERHEPSERHRLIIRRNDVQRRGHNSDIVELHPPRESPRSAADIQPEPEHRARRLGDLEQLRNGEVQFGLVSHEIGDLVAHIKTHVGVQPIQAIEALARRVPAPQDGVVEELRRKRVLRERRGGGLWWGFGEASPARERVAAAEDEGLNDVVRSRRAERESGVVHVLVEELGVVVAGGSYGGKVGVEEEIGRNRGGGGSGNGVVRRVVLVAREVVDGGAYGLELVNEVVRDVVRSRGFGVLLLNAGREVVERENVGGHHSHQEEEVQTHCETHFPSLLLQRNFSDFWV</sequence>
<feature type="compositionally biased region" description="Basic and acidic residues" evidence="1">
    <location>
        <begin position="69"/>
        <end position="91"/>
    </location>
</feature>
<dbReference type="EMBL" id="JXTC01000263">
    <property type="protein sequence ID" value="PON74046.1"/>
    <property type="molecule type" value="Genomic_DNA"/>
</dbReference>
<feature type="region of interest" description="Disordered" evidence="1">
    <location>
        <begin position="69"/>
        <end position="103"/>
    </location>
</feature>
<gene>
    <name evidence="2" type="ORF">TorRG33x02_248230</name>
</gene>
<comment type="caution">
    <text evidence="2">The sequence shown here is derived from an EMBL/GenBank/DDBJ whole genome shotgun (WGS) entry which is preliminary data.</text>
</comment>
<evidence type="ECO:0000313" key="3">
    <source>
        <dbReference type="Proteomes" id="UP000237000"/>
    </source>
</evidence>
<dbReference type="AlphaFoldDB" id="A0A2P5DL82"/>
<proteinExistence type="predicted"/>
<evidence type="ECO:0000313" key="2">
    <source>
        <dbReference type="EMBL" id="PON74046.1"/>
    </source>
</evidence>
<dbReference type="InParanoid" id="A0A2P5DL82"/>
<evidence type="ECO:0000256" key="1">
    <source>
        <dbReference type="SAM" id="MobiDB-lite"/>
    </source>
</evidence>
<reference evidence="3" key="1">
    <citation type="submission" date="2016-06" db="EMBL/GenBank/DDBJ databases">
        <title>Parallel loss of symbiosis genes in relatives of nitrogen-fixing non-legume Parasponia.</title>
        <authorList>
            <person name="Van Velzen R."/>
            <person name="Holmer R."/>
            <person name="Bu F."/>
            <person name="Rutten L."/>
            <person name="Van Zeijl A."/>
            <person name="Liu W."/>
            <person name="Santuari L."/>
            <person name="Cao Q."/>
            <person name="Sharma T."/>
            <person name="Shen D."/>
            <person name="Roswanjaya Y."/>
            <person name="Wardhani T."/>
            <person name="Kalhor M.S."/>
            <person name="Jansen J."/>
            <person name="Van den Hoogen J."/>
            <person name="Gungor B."/>
            <person name="Hartog M."/>
            <person name="Hontelez J."/>
            <person name="Verver J."/>
            <person name="Yang W.-C."/>
            <person name="Schijlen E."/>
            <person name="Repin R."/>
            <person name="Schilthuizen M."/>
            <person name="Schranz E."/>
            <person name="Heidstra R."/>
            <person name="Miyata K."/>
            <person name="Fedorova E."/>
            <person name="Kohlen W."/>
            <person name="Bisseling T."/>
            <person name="Smit S."/>
            <person name="Geurts R."/>
        </authorList>
    </citation>
    <scope>NUCLEOTIDE SEQUENCE [LARGE SCALE GENOMIC DNA]</scope>
    <source>
        <strain evidence="3">cv. RG33-2</strain>
    </source>
</reference>
<dbReference type="Proteomes" id="UP000237000">
    <property type="component" value="Unassembled WGS sequence"/>
</dbReference>
<keyword evidence="3" id="KW-1185">Reference proteome</keyword>
<protein>
    <submittedName>
        <fullName evidence="2">Uncharacterized protein</fullName>
    </submittedName>
</protein>
<name>A0A2P5DL82_TREOI</name>
<organism evidence="2 3">
    <name type="scientific">Trema orientale</name>
    <name type="common">Charcoal tree</name>
    <name type="synonym">Celtis orientalis</name>
    <dbReference type="NCBI Taxonomy" id="63057"/>
    <lineage>
        <taxon>Eukaryota</taxon>
        <taxon>Viridiplantae</taxon>
        <taxon>Streptophyta</taxon>
        <taxon>Embryophyta</taxon>
        <taxon>Tracheophyta</taxon>
        <taxon>Spermatophyta</taxon>
        <taxon>Magnoliopsida</taxon>
        <taxon>eudicotyledons</taxon>
        <taxon>Gunneridae</taxon>
        <taxon>Pentapetalae</taxon>
        <taxon>rosids</taxon>
        <taxon>fabids</taxon>
        <taxon>Rosales</taxon>
        <taxon>Cannabaceae</taxon>
        <taxon>Trema</taxon>
    </lineage>
</organism>